<dbReference type="Proteomes" id="UP000615026">
    <property type="component" value="Unassembled WGS sequence"/>
</dbReference>
<name>A0A928ZXJ6_LEPEC</name>
<evidence type="ECO:0000313" key="1">
    <source>
        <dbReference type="EMBL" id="MBE9069334.1"/>
    </source>
</evidence>
<evidence type="ECO:0000313" key="2">
    <source>
        <dbReference type="Proteomes" id="UP000615026"/>
    </source>
</evidence>
<gene>
    <name evidence="1" type="ORF">IQ260_22070</name>
</gene>
<sequence length="563" mass="62063">MLKRNVILCIAICGATTLFPHAVLGQSNRLPKGAQKDLCQAEYLAGNVTTQTERVPVNKLKSFVAKQTSLKPEEHGLLASAALLPSDLKQLADSIDQNNPAEIRKSLLLVFSKSKLTDNHYISIHDDYASGQNPFCRLAGENQAEYDTCSQTPVSDFRDDCYSLNTKTAPRWKAAYCSLHVNAQDFGSNFSQAPEPKDTTTYFAWSDAALERYYNDDRNAILPNLANGARLGSSRLLRDLTSTTDSNVYLRCSTPPKDDEPQLVSSFLRIRGKPADLLKPGIGDIEIENADGKKSEATVRKLQRAAFKKYSAAQISLRNDRAGDTTTFSVNGSVGIPVIDRTQKEHHFKNALVFGAHYERSKTNSPTKTTNVHVLSPLAIWSAKLEKGIGFNYGAQALYSIDFAQEAKKLVITTEASPILGSYPLFLQENYEVRNNWLPNTGIYLSPSATLFLEAADILDPGTSAELAGAEVYYGIGGEIGVVLEADRPLNFFKNFSVEAGFRHLEFVAGDINLNGASRFNVGLNYALPGAEHLFMKLEYVDGRNVKTFQDENFIDVTLGLRF</sequence>
<dbReference type="RefSeq" id="WP_193995242.1">
    <property type="nucleotide sequence ID" value="NZ_JADEXP010000262.1"/>
</dbReference>
<protein>
    <submittedName>
        <fullName evidence="1">Uncharacterized protein</fullName>
    </submittedName>
</protein>
<keyword evidence="2" id="KW-1185">Reference proteome</keyword>
<reference evidence="1" key="1">
    <citation type="submission" date="2020-10" db="EMBL/GenBank/DDBJ databases">
        <authorList>
            <person name="Castelo-Branco R."/>
            <person name="Eusebio N."/>
            <person name="Adriana R."/>
            <person name="Vieira A."/>
            <person name="Brugerolle De Fraissinette N."/>
            <person name="Rezende De Castro R."/>
            <person name="Schneider M.P."/>
            <person name="Vasconcelos V."/>
            <person name="Leao P.N."/>
        </authorList>
    </citation>
    <scope>NUCLEOTIDE SEQUENCE</scope>
    <source>
        <strain evidence="1">LEGE 11479</strain>
    </source>
</reference>
<accession>A0A928ZXJ6</accession>
<dbReference type="EMBL" id="JADEXP010000262">
    <property type="protein sequence ID" value="MBE9069334.1"/>
    <property type="molecule type" value="Genomic_DNA"/>
</dbReference>
<organism evidence="1 2">
    <name type="scientific">Leptolyngbya cf. ectocarpi LEGE 11479</name>
    <dbReference type="NCBI Taxonomy" id="1828722"/>
    <lineage>
        <taxon>Bacteria</taxon>
        <taxon>Bacillati</taxon>
        <taxon>Cyanobacteriota</taxon>
        <taxon>Cyanophyceae</taxon>
        <taxon>Leptolyngbyales</taxon>
        <taxon>Leptolyngbyaceae</taxon>
        <taxon>Leptolyngbya group</taxon>
        <taxon>Leptolyngbya</taxon>
    </lineage>
</organism>
<proteinExistence type="predicted"/>
<dbReference type="AlphaFoldDB" id="A0A928ZXJ6"/>
<comment type="caution">
    <text evidence="1">The sequence shown here is derived from an EMBL/GenBank/DDBJ whole genome shotgun (WGS) entry which is preliminary data.</text>
</comment>